<dbReference type="InterPro" id="IPR036249">
    <property type="entry name" value="Thioredoxin-like_sf"/>
</dbReference>
<dbReference type="Proteomes" id="UP000583944">
    <property type="component" value="Unassembled WGS sequence"/>
</dbReference>
<dbReference type="InterPro" id="IPR001876">
    <property type="entry name" value="Znf_RanBP2"/>
</dbReference>
<keyword evidence="4" id="KW-0479">Metal-binding</keyword>
<gene>
    <name evidence="13" type="ORF">ECC02_010339</name>
</gene>
<dbReference type="GO" id="GO:0070530">
    <property type="term" value="F:K63-linked polyubiquitin modification-dependent protein binding"/>
    <property type="evidence" value="ECO:0007669"/>
    <property type="project" value="TreeGrafter"/>
</dbReference>
<evidence type="ECO:0000256" key="1">
    <source>
        <dbReference type="ARBA" id="ARBA00000707"/>
    </source>
</evidence>
<feature type="compositionally biased region" description="Acidic residues" evidence="11">
    <location>
        <begin position="4181"/>
        <end position="4192"/>
    </location>
</feature>
<protein>
    <recommendedName>
        <fullName evidence="2">ubiquitinyl hydrolase 1</fullName>
        <ecNumber evidence="2">3.4.19.12</ecNumber>
    </recommendedName>
</protein>
<feature type="compositionally biased region" description="Polar residues" evidence="11">
    <location>
        <begin position="730"/>
        <end position="739"/>
    </location>
</feature>
<comment type="catalytic activity">
    <reaction evidence="1">
        <text>Thiol-dependent hydrolysis of ester, thioester, amide, peptide and isopeptide bonds formed by the C-terminal Gly of ubiquitin (a 76-residue protein attached to proteins as an intracellular targeting signal).</text>
        <dbReference type="EC" id="3.4.19.12"/>
    </reaction>
</comment>
<evidence type="ECO:0000256" key="7">
    <source>
        <dbReference type="ARBA" id="ARBA00022801"/>
    </source>
</evidence>
<dbReference type="EC" id="3.4.19.12" evidence="2"/>
<dbReference type="InterPro" id="IPR022105">
    <property type="entry name" value="DUF3645"/>
</dbReference>
<keyword evidence="9" id="KW-0862">Zinc</keyword>
<dbReference type="GO" id="GO:0071947">
    <property type="term" value="P:protein deubiquitination involved in ubiquitin-dependent protein catabolic process"/>
    <property type="evidence" value="ECO:0007669"/>
    <property type="project" value="TreeGrafter"/>
</dbReference>
<keyword evidence="6" id="KW-0833">Ubl conjugation pathway</keyword>
<reference evidence="13 14" key="1">
    <citation type="journal article" date="2019" name="Genome Biol. Evol.">
        <title>Nanopore Sequencing Significantly Improves Genome Assembly of the Protozoan Parasite Trypanosoma cruzi.</title>
        <authorList>
            <person name="Diaz-Viraque F."/>
            <person name="Pita S."/>
            <person name="Greif G."/>
            <person name="de Souza R.C.M."/>
            <person name="Iraola G."/>
            <person name="Robello C."/>
        </authorList>
    </citation>
    <scope>NUCLEOTIDE SEQUENCE [LARGE SCALE GENOMIC DNA]</scope>
    <source>
        <strain evidence="13 14">Berenice</strain>
    </source>
</reference>
<evidence type="ECO:0000256" key="2">
    <source>
        <dbReference type="ARBA" id="ARBA00012759"/>
    </source>
</evidence>
<dbReference type="GO" id="GO:0005737">
    <property type="term" value="C:cytoplasm"/>
    <property type="evidence" value="ECO:0007669"/>
    <property type="project" value="TreeGrafter"/>
</dbReference>
<feature type="region of interest" description="Disordered" evidence="11">
    <location>
        <begin position="3045"/>
        <end position="3070"/>
    </location>
</feature>
<dbReference type="Gene3D" id="4.10.1060.10">
    <property type="entry name" value="Zinc finger, RanBP2-type"/>
    <property type="match status" value="1"/>
</dbReference>
<evidence type="ECO:0000313" key="14">
    <source>
        <dbReference type="Proteomes" id="UP000583944"/>
    </source>
</evidence>
<evidence type="ECO:0000256" key="8">
    <source>
        <dbReference type="ARBA" id="ARBA00022807"/>
    </source>
</evidence>
<dbReference type="SUPFAM" id="SSF52540">
    <property type="entry name" value="P-loop containing nucleoside triphosphate hydrolases"/>
    <property type="match status" value="1"/>
</dbReference>
<dbReference type="InterPro" id="IPR051346">
    <property type="entry name" value="OTU_Deubiquitinase"/>
</dbReference>
<dbReference type="Gene3D" id="3.40.30.10">
    <property type="entry name" value="Glutaredoxin"/>
    <property type="match status" value="1"/>
</dbReference>
<dbReference type="Pfam" id="PF12340">
    <property type="entry name" value="DUF3638"/>
    <property type="match status" value="1"/>
</dbReference>
<dbReference type="VEuPathDB" id="TriTrypDB:ECC02_010339"/>
<dbReference type="PANTHER" id="PTHR13367">
    <property type="entry name" value="UBIQUITIN THIOESTERASE"/>
    <property type="match status" value="1"/>
</dbReference>
<feature type="region of interest" description="Disordered" evidence="11">
    <location>
        <begin position="2038"/>
        <end position="2062"/>
    </location>
</feature>
<feature type="region of interest" description="Disordered" evidence="11">
    <location>
        <begin position="4178"/>
        <end position="4199"/>
    </location>
</feature>
<dbReference type="PROSITE" id="PS50199">
    <property type="entry name" value="ZF_RANBP2_2"/>
    <property type="match status" value="1"/>
</dbReference>
<feature type="compositionally biased region" description="Polar residues" evidence="11">
    <location>
        <begin position="3094"/>
        <end position="3111"/>
    </location>
</feature>
<comment type="caution">
    <text evidence="13">The sequence shown here is derived from an EMBL/GenBank/DDBJ whole genome shotgun (WGS) entry which is preliminary data.</text>
</comment>
<dbReference type="GO" id="GO:0005634">
    <property type="term" value="C:nucleus"/>
    <property type="evidence" value="ECO:0007669"/>
    <property type="project" value="TreeGrafter"/>
</dbReference>
<keyword evidence="8" id="KW-0788">Thiol protease</keyword>
<dbReference type="SUPFAM" id="SSF54236">
    <property type="entry name" value="Ubiquitin-like"/>
    <property type="match status" value="1"/>
</dbReference>
<evidence type="ECO:0000256" key="6">
    <source>
        <dbReference type="ARBA" id="ARBA00022786"/>
    </source>
</evidence>
<dbReference type="GO" id="GO:0004843">
    <property type="term" value="F:cysteine-type deubiquitinase activity"/>
    <property type="evidence" value="ECO:0007669"/>
    <property type="project" value="UniProtKB-EC"/>
</dbReference>
<dbReference type="VEuPathDB" id="TriTrypDB:BCY84_21666"/>
<keyword evidence="3" id="KW-0645">Protease</keyword>
<dbReference type="SUPFAM" id="SSF52833">
    <property type="entry name" value="Thioredoxin-like"/>
    <property type="match status" value="1"/>
</dbReference>
<dbReference type="Pfam" id="PF13905">
    <property type="entry name" value="Thioredoxin_8"/>
    <property type="match status" value="1"/>
</dbReference>
<evidence type="ECO:0000256" key="9">
    <source>
        <dbReference type="ARBA" id="ARBA00022833"/>
    </source>
</evidence>
<keyword evidence="5 10" id="KW-0863">Zinc-finger</keyword>
<evidence type="ECO:0000256" key="3">
    <source>
        <dbReference type="ARBA" id="ARBA00022670"/>
    </source>
</evidence>
<dbReference type="Gene3D" id="3.10.20.90">
    <property type="entry name" value="Phosphatidylinositol 3-kinase Catalytic Subunit, Chain A, domain 1"/>
    <property type="match status" value="1"/>
</dbReference>
<evidence type="ECO:0000256" key="11">
    <source>
        <dbReference type="SAM" id="MobiDB-lite"/>
    </source>
</evidence>
<accession>A0A7J6XQQ8</accession>
<proteinExistence type="predicted"/>
<evidence type="ECO:0000313" key="13">
    <source>
        <dbReference type="EMBL" id="KAF5216849.1"/>
    </source>
</evidence>
<evidence type="ECO:0000259" key="12">
    <source>
        <dbReference type="PROSITE" id="PS50199"/>
    </source>
</evidence>
<sequence length="4724" mass="531457">MRVEVKFGTQTIVVELPDGPTPPTLLQLKEQLCTQTGVLPMMQKLLGKPKLNDPENDAKSLEQMGVRNNARLMLIGSSVPEVVSVNTTSAAQKQQEEEREKLLRNLPLNIWLLPSFAGFMADPYVEGKGFSLEGGGVGLALLTLDVALTRINTLGVATASGGGTAAALLQSLGNEEQATISHPLLRQLSAADRQAVQRAHGALRRCYYFAQEAEQAQNPQQVLPVVKKAVSSVDGLAVGEWLLLPGGWNGLNAANAIYLLIHRRGPETFDVVVVNRGHEGMPYHPSWQTAEKIVSCPILRFEGVASARLLDHTFWLLLLSLWMRSNGSGARSEFIRAEVFYDVLLPWLVEKGGKHADPPRFATEMLLGTCDSRTDEDDDTAARHCFSAAIHEHRATPVRSASSAIKGAVTALVYLLEQYGVRARSVQKSIKYALKYEFMMRAAEDLSALARRFMRSYTTDINSSPEANFDDETRTDAVAGSDDARLLRIRRAMRQLRLAGVDDTMSSANMDDVWRTARAANIILKNARNVILTREHFRGKTVLVYCGGIHESSCKKFSTLLAEASPRLFGALTGVEILFVSCDRDLHAYEQHASMFTFARAAYPCTELLKLLDISHIPELLLFSSDGRLVHRRGVVALRTDPEATLFPRGPWSGATPLTAVDVAMFRCSAAQLAHHTNKRLSVDGGTLTAEDATRVLDLLSAVQRMVDALPKEPQATRSGLSANGPADGYSNNTQVQEGEDQSFQLSQQRFVKVEASTFSNASLLPSASTAAYYGQAVQAVVPELKDISDVRRATGWSELDVALRRAVEAVEALWLRARHSGTTSRVAIQMHIIELVSRFFLEIVPLPLPRGTDARAVPIEEQPIVSSFYTEEPLPEQNSANNNNNSGGGRGDVQECIQESIYSLLLSYTTAWQAVEVPTRAFDSERCLVAMAMLVVYDAAVRRKGGGGRCSLLASLLESNGGYYLSTSIGRQSLSFAYISATLELVRPQFLLARSAILRYIAFQQQHYAHELFDMRMSENLEIRKESVTVEFLRRFLDHCSYSLHDLGGFAAAGSEMDTLMQWLCSSRTPLAREHPEFARLRDMVLLTKFLATMEMRDAQLLRRRKETDEYATWRLTFDEDAPGRQMSAGWRTTPSPPEWECVLVRGRDSDIADIVVKGFGDRELLYGEGLVLQSPIDVSILLSVEHPTEDDVLHATSMPTFDGTMSEEESEILLSCLTVPYVRLPLVLDFFASQDRYAYLFTSALQNVFRAVIFEPSVFVAPETLQKANPTMVPMRLTEQQRKAIELRHLRGDFSVENFESCLGTTYGLLLNELRHSPASVLDPLRRILESVLEIGPSSVYSANAPYVLFIVGVVCDVLAFGNIVCGWPSLEGSAQLETLTAYQTSMLRFLLTTVQPTLKEWCREGEENDDTPTQCVLQSYLGVIYRAAWKMALTTECLSSPSRNEHDVGGESGQQRDADISSFSFSTMASHQHLVSLLESCAFVRARHSFGMGMQRTQLIAQEGDSLLSPEEKLQRFLQAQGLDTSRNSRKLLEQGKQLMLSGGRRRAVFVQIRGRYHNDTVRLPNLFRSDARSTTESRRLKIPPADVPENVVFSYLLEELHTIVGYLQSLSATELSTLFQRIVRTVLRDHIHDNKNLTNDGAAESMDSNTPSLLTHRGPGAICPHLSNDETTETLWELCSPGVYRGPAATGLVFYVHTCELFWRNDELKPVPDSMSHFTDFETILGHDVLQCGLVMRHEHRHWVRIVGTPFDIIEWTAPSPLDQGVYSPLVLQGNLPIEPVLSASYDHLIFDRVVDVYDEAPWPVRAERWAVDIVRAVLREVFPAGGMKYFPVAEARVNARQEQQDEGVESEVHVMRFIMNDSPQYEEVDRATWKELIAYKHPVPHFHVFNLISHARKMYRSLVFTSNQRYCLHSLPIVVRPRQREELHLTAFQAGDLMRRVRCEGCIEIHRYNSSLHLREMYLPARLLQGLLPSALLEAFLFWQDEDEDTVIRGYTMGEAQDYWFNYALEVRLRPGKGDCIVMRLDDASNHLTSREKSATGRNTIEENEEEGGEDISSAQVALVRSALLSLSDATCRWLLRHVHGDVAAAIQWASDLTNYETITAIEEKEQRATGNEEVTRSEEAAEGLGPNVHAGEKPKEGAFRDSDPQQGFRGEGRQAEHIVLLNLLQNPALSPLLQLLTKLEDCSHILVWGRVSSQQPPLKDDEERLDEEDTSTLADVVSIELPRLRAKFRPHVDTATGQLRLHLVDHPGWYVAEAHDMPRNLRDDSVGGFLQHLRRPFQECLTLCNNTNGFALMVPNHEFTAMDVRDDPFSPLLLFDRSSLRWQENVASPFYLFLVHPCGSFLTPPTLGAALYYAVVQCATRHYTGAMRTLESCYTDSTFSVEESFMFGLMERTLPDKFPDAHAVRLKLAHAIQYSTQELPWPLHVDLAGYLCKKRHVSRACQLTRDEILDLLRRCSKAPAIVRAQLQLWAALVKEEQRRTPSRLAMDFPVSVKMKAPAMVRCGFPWERLLLYPWSRIEPQKPQRLTYETPEADSLQETALVEFLWADKLLLDEESGANSKLGFYFLYCLKNGILSTKLFGEDVCGTLGQLLSRWFHLRHARWGRETKVDGETSMQPSWCSTVLQLLDLVPSAGWPDAVTEARVQYRMRQGVGLTESTGEGRLQTTPHVLVQFYQSVNEVARRVFERHEAVMRHRERIQMSQSHTAMDREMYVCMADHLQPRAIPANTSMEQLQLSFNSLHATTQGTWVRPEEEEARHKLPGALKMRERLTALFGAPLSEVEMLSSFIRSETISMRTEESGFHPDAFTRSGGRTRLPFDLHQHAQCSTPLAKHLLSRLEEDADRFAQQQRQQVQYSLSFLTRDRLRLILCDNCMSAVQEALMTSTEELQKCIAALSTLSAADAADVRELTESVLHLANDIFVPIKKEGDNDITHTGPTANEVDVFVETRVQEYRLQRMQGCRSAVPLEWLLGALLSSDMASDLRAVNPFHGDIERLKAELVLLMLLANRSYMAEQAKQSVRQIVLFLELCARIRGASSDDGDDGSRRDFWSPKPNPESSRSRLQELLQCFSIGVDVDALERGGRQPTSGGDASKSSEGSSKGIQGLRVLSDDMVAVLEGRMLQLENESIELLNAKRHYATVGGGGDGERVLLDPRYLLFEFIHNILLRARQVEMVRWFVDNTRAGVSRVQQMIMGQGKTTVVGPLLALILADGSRLVTQVMPTALLEQTRGILRRCFSVVVPKQIYTLQFDRAFDDTDTNNIALLEQKIAAAAKTRAILISAPECIKSVFLKAIEQMHLLETTPTEELDAVQNSADERVSAQARGMLRRTQQRSAMADAITPIIQLWQRGVLIMDEVDVLLHPLRSELNFPIGLKHPIDLSGPRWTLPIHLLDAVFFYQRGRISCGAVNGTKLFDVTPTSEVRQDDVGQFSPEEDGTSDERQTLQMTLLNTIRDAIGKGYEMQALQREPHLVLLDHTYYQHLLLPALLPWVQLWLFQEVQCVSRHEFHVTTASFAASLNWQSFIESTTDFLLHPERPSRESAVGSAINANFSPFAIQLLCLAHDWIHRLLPHVLAKIDRVSFGLLQPQDMEAVTVEERERMPMSRRMMAIPFVAKDVPSRSSEFAHPDVVIGLTILAFRYEGMRFTDVKALLQQLKQDFARQSGPKEHRPAARLYHHWLRLSISLDAQGECYASCNMLTLPSPSAAAGVGEKLPFRNMTGGVKTHDRSGIPLSQLQVTDEVAVHALHYRLRYLPEVVHYYLCSHVFPRTMNFQGMKISACGHELGSSMLFTSRIGFSGTPSNLLPLDLGDCFYEPGSDGRVLSVLTNPSVVTTEVLPLDWTPLRVLDRIATSHPPYHALIDAGALITNMENEDVARYLLGKLSPALFDGVVFLDSKDRQMILQRSNGLKVPVAQSGIALTRRFTFFDQVHTTGTDVKQAASVTAVVTLGKDLVFRDYAQGAYRMRGVGKGQRLRLYLIPEVLSRIHATLGSATTGNSLLDVPAWLLLNSMQMESLQFIKLSVQELANVWRKKALQYLLRDSIHFHEHSDLYTEMARCRRFHMQRPFVIEMEGEPPLPDVSLLRSAIQEFREPVSYPVDSVIDTPLPFLQRLMEHMRERPQELIAGDAASQQLLHDLMHRLASSLAIRGPELTTATNTDASMNLDSEIVHEQEAEEEQEQEAEQEEQRISVASRDDELHIPWRVETLQTHGKDHPTEGSCFYPLRRLRVRPQQPFIRVDPVVQVSDNYYREFWHGAGERRLKNVFLSLEWIPRQSNENAAHVIHSGLITLAEGESLRWMMHHQTPLTRLIGMALRVVSSGRYMDFTELFAAAVPRVRAERVLTDPLTQRVSLISPPVSSVERDGALLLYRFFNNDMFFLPGELAVLEVVMRDVPHTDRLQFFTDCLRARRRHRNHWDDAPVASLFVPVERSEAMRPLAILTALRGRFENLYERALRAPPTAKLMTQLRFFHERFAMAYKEQRSKVHPMGTSIVFLPIDMMGRILHDVFPSVIKPFTPHDVEHALRYLSQQDAPGLDTPTPADMSNFYRIPLHRVMEAFPVLQEEFFHTHLETMQASEKLQQEPWYCEVCTLLNNSTVRRCVACDSARPSAAADGECAAKSMDMLDEPWPCPQCTFINGSRRQLVCSICLAANPTPLQEAQNGAGSVDADSSVVWGCPAGCWVCSVEHGGCSKFNPNHFFYCQVCDKARPDLATLRF</sequence>
<name>A0A7J6XQQ8_TRYCR</name>
<dbReference type="InterPro" id="IPR027417">
    <property type="entry name" value="P-loop_NTPase"/>
</dbReference>
<evidence type="ECO:0000256" key="4">
    <source>
        <dbReference type="ARBA" id="ARBA00022723"/>
    </source>
</evidence>
<feature type="compositionally biased region" description="Basic and acidic residues" evidence="11">
    <location>
        <begin position="2140"/>
        <end position="2153"/>
    </location>
</feature>
<dbReference type="SMART" id="SM00547">
    <property type="entry name" value="ZnF_RBZ"/>
    <property type="match status" value="3"/>
</dbReference>
<dbReference type="InterPro" id="IPR022099">
    <property type="entry name" value="DUF3638"/>
</dbReference>
<dbReference type="PROSITE" id="PS01358">
    <property type="entry name" value="ZF_RANBP2_1"/>
    <property type="match status" value="1"/>
</dbReference>
<keyword evidence="7" id="KW-0378">Hydrolase</keyword>
<evidence type="ECO:0000256" key="10">
    <source>
        <dbReference type="PROSITE-ProRule" id="PRU00322"/>
    </source>
</evidence>
<dbReference type="GO" id="GO:0008270">
    <property type="term" value="F:zinc ion binding"/>
    <property type="evidence" value="ECO:0007669"/>
    <property type="project" value="UniProtKB-KW"/>
</dbReference>
<dbReference type="InterPro" id="IPR012336">
    <property type="entry name" value="Thioredoxin-like_fold"/>
</dbReference>
<dbReference type="PANTHER" id="PTHR13367:SF28">
    <property type="entry name" value="UBIQUITIN THIOESTERASE ZRANB1"/>
    <property type="match status" value="1"/>
</dbReference>
<feature type="region of interest" description="Disordered" evidence="11">
    <location>
        <begin position="2114"/>
        <end position="2160"/>
    </location>
</feature>
<dbReference type="EMBL" id="JABDHM010000171">
    <property type="protein sequence ID" value="KAF5216849.1"/>
    <property type="molecule type" value="Genomic_DNA"/>
</dbReference>
<organism evidence="13 14">
    <name type="scientific">Trypanosoma cruzi</name>
    <dbReference type="NCBI Taxonomy" id="5693"/>
    <lineage>
        <taxon>Eukaryota</taxon>
        <taxon>Discoba</taxon>
        <taxon>Euglenozoa</taxon>
        <taxon>Kinetoplastea</taxon>
        <taxon>Metakinetoplastina</taxon>
        <taxon>Trypanosomatida</taxon>
        <taxon>Trypanosomatidae</taxon>
        <taxon>Trypanosoma</taxon>
        <taxon>Schizotrypanum</taxon>
    </lineage>
</organism>
<evidence type="ECO:0000256" key="5">
    <source>
        <dbReference type="ARBA" id="ARBA00022771"/>
    </source>
</evidence>
<dbReference type="InterPro" id="IPR029071">
    <property type="entry name" value="Ubiquitin-like_domsf"/>
</dbReference>
<feature type="region of interest" description="Disordered" evidence="11">
    <location>
        <begin position="711"/>
        <end position="739"/>
    </location>
</feature>
<feature type="region of interest" description="Disordered" evidence="11">
    <location>
        <begin position="3090"/>
        <end position="3111"/>
    </location>
</feature>
<feature type="domain" description="RanBP2-type" evidence="12">
    <location>
        <begin position="4588"/>
        <end position="4617"/>
    </location>
</feature>
<dbReference type="Pfam" id="PF12359">
    <property type="entry name" value="DUF3645"/>
    <property type="match status" value="1"/>
</dbReference>